<organism evidence="6 7">
    <name type="scientific">Consotaella salsifontis</name>
    <dbReference type="NCBI Taxonomy" id="1365950"/>
    <lineage>
        <taxon>Bacteria</taxon>
        <taxon>Pseudomonadati</taxon>
        <taxon>Pseudomonadota</taxon>
        <taxon>Alphaproteobacteria</taxon>
        <taxon>Hyphomicrobiales</taxon>
        <taxon>Aurantimonadaceae</taxon>
        <taxon>Consotaella</taxon>
    </lineage>
</organism>
<dbReference type="GO" id="GO:0043190">
    <property type="term" value="C:ATP-binding cassette (ABC) transporter complex"/>
    <property type="evidence" value="ECO:0007669"/>
    <property type="project" value="InterPro"/>
</dbReference>
<gene>
    <name evidence="6" type="ORF">SAMN05428963_1168</name>
</gene>
<dbReference type="Proteomes" id="UP000190135">
    <property type="component" value="Unassembled WGS sequence"/>
</dbReference>
<reference evidence="6 7" key="1">
    <citation type="submission" date="2017-02" db="EMBL/GenBank/DDBJ databases">
        <authorList>
            <person name="Peterson S.W."/>
        </authorList>
    </citation>
    <scope>NUCLEOTIDE SEQUENCE [LARGE SCALE GENOMIC DNA]</scope>
    <source>
        <strain evidence="6 7">USBA 369</strain>
    </source>
</reference>
<dbReference type="STRING" id="1365950.SAMN05428963_1168"/>
<dbReference type="CDD" id="cd08497">
    <property type="entry name" value="MbnE-like"/>
    <property type="match status" value="1"/>
</dbReference>
<dbReference type="GO" id="GO:0042884">
    <property type="term" value="P:microcin transport"/>
    <property type="evidence" value="ECO:0007669"/>
    <property type="project" value="TreeGrafter"/>
</dbReference>
<protein>
    <submittedName>
        <fullName evidence="6">Peptide/nickel transport system substrate-binding protein</fullName>
    </submittedName>
</protein>
<sequence>MIRQLSKTARALLALAALAALGAAGTPNEAGATPSHGIAMQGEPELPADFDHFPYANPDAPQGGRMIYGVFGTFDNLNPITVKSSLTTARGIWADPEFGSLVFESLLQRSADEPFTLYGLLAESVETDPDRSFVEFTLNPKAKFSDGTPVTVEDVLYTSEMLKDHGRPFYGIRLKKVAKIEKVGERGVRFTFNDQADRELPLLLAMMPILPKHAFPPEAFDETTLRPVIGSGPYVIANVQPGQSILYRKDPNYWGKDLPVKRGIDNYDEIRIDYFRDINTQFEAFKKGLFYVYLEGNPRHWQTAYDFPAVADGDVIKEAFKTQIPAPIRAFVFNTRRPVFSDVRVRRALSLLFDFEWANKNLYYGAYQRISGFFDNSELSSIGRPASEAEKGLLGDALKEVDRDVLAGTYHAPVSDGSGTDRALLRQAMEELKKAGYSFEGGKLVSPEGQPLAFEIMAQSADEERLALAYARTLARLGITATVRQVDDSQYQARKQAFDYDMLLFTYTSSLSPGAEQVNRWGSQSRDATGSFNYAGVADPAVDALIERIVKARDREEFVDAVRAYDRLLISGYYVVPLFYLPDKWLARWSFLKHPDETPVTGYYLPAFWLDPKKGGQAAGQR</sequence>
<keyword evidence="7" id="KW-1185">Reference proteome</keyword>
<keyword evidence="3 4" id="KW-0732">Signal</keyword>
<comment type="subcellular location">
    <subcellularLocation>
        <location evidence="1">Periplasm</location>
    </subcellularLocation>
</comment>
<evidence type="ECO:0000313" key="6">
    <source>
        <dbReference type="EMBL" id="SKA33379.1"/>
    </source>
</evidence>
<dbReference type="AlphaFoldDB" id="A0A1T4SZ14"/>
<dbReference type="InterPro" id="IPR000914">
    <property type="entry name" value="SBP_5_dom"/>
</dbReference>
<comment type="similarity">
    <text evidence="2">Belongs to the bacterial solute-binding protein 5 family.</text>
</comment>
<dbReference type="PANTHER" id="PTHR30290:SF64">
    <property type="entry name" value="ABC TRANSPORTER PERIPLASMIC BINDING PROTEIN"/>
    <property type="match status" value="1"/>
</dbReference>
<dbReference type="Pfam" id="PF00496">
    <property type="entry name" value="SBP_bac_5"/>
    <property type="match status" value="1"/>
</dbReference>
<dbReference type="PANTHER" id="PTHR30290">
    <property type="entry name" value="PERIPLASMIC BINDING COMPONENT OF ABC TRANSPORTER"/>
    <property type="match status" value="1"/>
</dbReference>
<feature type="domain" description="Solute-binding protein family 5" evidence="5">
    <location>
        <begin position="117"/>
        <end position="526"/>
    </location>
</feature>
<name>A0A1T4SZ14_9HYPH</name>
<dbReference type="GO" id="GO:1904680">
    <property type="term" value="F:peptide transmembrane transporter activity"/>
    <property type="evidence" value="ECO:0007669"/>
    <property type="project" value="TreeGrafter"/>
</dbReference>
<evidence type="ECO:0000256" key="1">
    <source>
        <dbReference type="ARBA" id="ARBA00004418"/>
    </source>
</evidence>
<evidence type="ECO:0000256" key="4">
    <source>
        <dbReference type="SAM" id="SignalP"/>
    </source>
</evidence>
<dbReference type="RefSeq" id="WP_078709817.1">
    <property type="nucleotide sequence ID" value="NZ_FUXL01000016.1"/>
</dbReference>
<dbReference type="SUPFAM" id="SSF53850">
    <property type="entry name" value="Periplasmic binding protein-like II"/>
    <property type="match status" value="1"/>
</dbReference>
<dbReference type="InterPro" id="IPR030678">
    <property type="entry name" value="Peptide/Ni-bd"/>
</dbReference>
<accession>A0A1T4SZ14</accession>
<feature type="chain" id="PRO_5011984283" evidence="4">
    <location>
        <begin position="20"/>
        <end position="622"/>
    </location>
</feature>
<evidence type="ECO:0000256" key="3">
    <source>
        <dbReference type="ARBA" id="ARBA00022729"/>
    </source>
</evidence>
<dbReference type="InterPro" id="IPR039424">
    <property type="entry name" value="SBP_5"/>
</dbReference>
<dbReference type="Gene3D" id="3.40.190.10">
    <property type="entry name" value="Periplasmic binding protein-like II"/>
    <property type="match status" value="1"/>
</dbReference>
<dbReference type="GO" id="GO:0030288">
    <property type="term" value="C:outer membrane-bounded periplasmic space"/>
    <property type="evidence" value="ECO:0007669"/>
    <property type="project" value="TreeGrafter"/>
</dbReference>
<evidence type="ECO:0000256" key="2">
    <source>
        <dbReference type="ARBA" id="ARBA00005695"/>
    </source>
</evidence>
<dbReference type="Gene3D" id="3.10.105.10">
    <property type="entry name" value="Dipeptide-binding Protein, Domain 3"/>
    <property type="match status" value="1"/>
</dbReference>
<evidence type="ECO:0000259" key="5">
    <source>
        <dbReference type="Pfam" id="PF00496"/>
    </source>
</evidence>
<dbReference type="GO" id="GO:0015833">
    <property type="term" value="P:peptide transport"/>
    <property type="evidence" value="ECO:0007669"/>
    <property type="project" value="TreeGrafter"/>
</dbReference>
<evidence type="ECO:0000313" key="7">
    <source>
        <dbReference type="Proteomes" id="UP000190135"/>
    </source>
</evidence>
<dbReference type="PIRSF" id="PIRSF002741">
    <property type="entry name" value="MppA"/>
    <property type="match status" value="1"/>
</dbReference>
<dbReference type="EMBL" id="FUXL01000016">
    <property type="protein sequence ID" value="SKA33379.1"/>
    <property type="molecule type" value="Genomic_DNA"/>
</dbReference>
<proteinExistence type="inferred from homology"/>
<feature type="signal peptide" evidence="4">
    <location>
        <begin position="1"/>
        <end position="19"/>
    </location>
</feature>